<proteinExistence type="predicted"/>
<comment type="caution">
    <text evidence="1">The sequence shown here is derived from an EMBL/GenBank/DDBJ whole genome shotgun (WGS) entry which is preliminary data.</text>
</comment>
<gene>
    <name evidence="1" type="ORF">L1987_55892</name>
</gene>
<evidence type="ECO:0000313" key="2">
    <source>
        <dbReference type="Proteomes" id="UP001056120"/>
    </source>
</evidence>
<sequence>MASDDTTVKPSAPPPENNGSTGPVVIDVGLRFLLFATALVSVIVMVTSKQTKLFPVPMLPGLPGLSIAIVAKFNQSPAFIKAAKTPLMWQCGLGNSAQVASRLFMESLERKSKTFSRRSRTCIVRYLNMQDSKRVCLRPQRIALSVACLYSIITGVLSIFVLMKPGGNFTKLQFHLVILDVLLFGIVAAAMGAAGGVGYIGFRGNSHTDWHKVCDNFGSFCSHFAASIFLSLISSITLLLLVWLSVYALSKKITLK</sequence>
<dbReference type="EMBL" id="CM042035">
    <property type="protein sequence ID" value="KAI3756079.1"/>
    <property type="molecule type" value="Genomic_DNA"/>
</dbReference>
<reference evidence="1 2" key="2">
    <citation type="journal article" date="2022" name="Mol. Ecol. Resour.">
        <title>The genomes of chicory, endive, great burdock and yacon provide insights into Asteraceae paleo-polyploidization history and plant inulin production.</title>
        <authorList>
            <person name="Fan W."/>
            <person name="Wang S."/>
            <person name="Wang H."/>
            <person name="Wang A."/>
            <person name="Jiang F."/>
            <person name="Liu H."/>
            <person name="Zhao H."/>
            <person name="Xu D."/>
            <person name="Zhang Y."/>
        </authorList>
    </citation>
    <scope>NUCLEOTIDE SEQUENCE [LARGE SCALE GENOMIC DNA]</scope>
    <source>
        <strain evidence="2">cv. Yunnan</strain>
        <tissue evidence="1">Leaves</tissue>
    </source>
</reference>
<keyword evidence="2" id="KW-1185">Reference proteome</keyword>
<organism evidence="1 2">
    <name type="scientific">Smallanthus sonchifolius</name>
    <dbReference type="NCBI Taxonomy" id="185202"/>
    <lineage>
        <taxon>Eukaryota</taxon>
        <taxon>Viridiplantae</taxon>
        <taxon>Streptophyta</taxon>
        <taxon>Embryophyta</taxon>
        <taxon>Tracheophyta</taxon>
        <taxon>Spermatophyta</taxon>
        <taxon>Magnoliopsida</taxon>
        <taxon>eudicotyledons</taxon>
        <taxon>Gunneridae</taxon>
        <taxon>Pentapetalae</taxon>
        <taxon>asterids</taxon>
        <taxon>campanulids</taxon>
        <taxon>Asterales</taxon>
        <taxon>Asteraceae</taxon>
        <taxon>Asteroideae</taxon>
        <taxon>Heliantheae alliance</taxon>
        <taxon>Millerieae</taxon>
        <taxon>Smallanthus</taxon>
    </lineage>
</organism>
<accession>A0ACB9EAX5</accession>
<name>A0ACB9EAX5_9ASTR</name>
<evidence type="ECO:0000313" key="1">
    <source>
        <dbReference type="EMBL" id="KAI3756079.1"/>
    </source>
</evidence>
<protein>
    <submittedName>
        <fullName evidence="1">Uncharacterized protein</fullName>
    </submittedName>
</protein>
<reference evidence="2" key="1">
    <citation type="journal article" date="2022" name="Mol. Ecol. Resour.">
        <title>The genomes of chicory, endive, great burdock and yacon provide insights into Asteraceae palaeo-polyploidization history and plant inulin production.</title>
        <authorList>
            <person name="Fan W."/>
            <person name="Wang S."/>
            <person name="Wang H."/>
            <person name="Wang A."/>
            <person name="Jiang F."/>
            <person name="Liu H."/>
            <person name="Zhao H."/>
            <person name="Xu D."/>
            <person name="Zhang Y."/>
        </authorList>
    </citation>
    <scope>NUCLEOTIDE SEQUENCE [LARGE SCALE GENOMIC DNA]</scope>
    <source>
        <strain evidence="2">cv. Yunnan</strain>
    </source>
</reference>
<dbReference type="Proteomes" id="UP001056120">
    <property type="component" value="Linkage Group LG18"/>
</dbReference>